<protein>
    <recommendedName>
        <fullName evidence="2">STPR domain-containing protein</fullName>
    </recommendedName>
</protein>
<dbReference type="Proteomes" id="UP001162480">
    <property type="component" value="Chromosome 10"/>
</dbReference>
<evidence type="ECO:0000256" key="1">
    <source>
        <dbReference type="SAM" id="MobiDB-lite"/>
    </source>
</evidence>
<proteinExistence type="predicted"/>
<evidence type="ECO:0000259" key="2">
    <source>
        <dbReference type="Pfam" id="PF21107"/>
    </source>
</evidence>
<feature type="compositionally biased region" description="Basic and acidic residues" evidence="1">
    <location>
        <begin position="19"/>
        <end position="33"/>
    </location>
</feature>
<reference evidence="3" key="1">
    <citation type="submission" date="2023-08" db="EMBL/GenBank/DDBJ databases">
        <authorList>
            <person name="Alioto T."/>
            <person name="Alioto T."/>
            <person name="Gomez Garrido J."/>
        </authorList>
    </citation>
    <scope>NUCLEOTIDE SEQUENCE</scope>
</reference>
<accession>A0AA36B8Q0</accession>
<organism evidence="3 4">
    <name type="scientific">Octopus vulgaris</name>
    <name type="common">Common octopus</name>
    <dbReference type="NCBI Taxonomy" id="6645"/>
    <lineage>
        <taxon>Eukaryota</taxon>
        <taxon>Metazoa</taxon>
        <taxon>Spiralia</taxon>
        <taxon>Lophotrochozoa</taxon>
        <taxon>Mollusca</taxon>
        <taxon>Cephalopoda</taxon>
        <taxon>Coleoidea</taxon>
        <taxon>Octopodiformes</taxon>
        <taxon>Octopoda</taxon>
        <taxon>Incirrata</taxon>
        <taxon>Octopodidae</taxon>
        <taxon>Octopus</taxon>
    </lineage>
</organism>
<feature type="domain" description="STPR" evidence="2">
    <location>
        <begin position="13"/>
        <end position="64"/>
    </location>
</feature>
<dbReference type="Pfam" id="PF21107">
    <property type="entry name" value="STPRs"/>
    <property type="match status" value="1"/>
</dbReference>
<dbReference type="EMBL" id="OX597823">
    <property type="protein sequence ID" value="CAI9728762.1"/>
    <property type="molecule type" value="Genomic_DNA"/>
</dbReference>
<dbReference type="InterPro" id="IPR048998">
    <property type="entry name" value="STPR"/>
</dbReference>
<keyword evidence="4" id="KW-1185">Reference proteome</keyword>
<name>A0AA36B8Q0_OCTVU</name>
<evidence type="ECO:0000313" key="3">
    <source>
        <dbReference type="EMBL" id="CAI9728762.1"/>
    </source>
</evidence>
<feature type="region of interest" description="Disordered" evidence="1">
    <location>
        <begin position="1"/>
        <end position="57"/>
    </location>
</feature>
<evidence type="ECO:0000313" key="4">
    <source>
        <dbReference type="Proteomes" id="UP001162480"/>
    </source>
</evidence>
<gene>
    <name evidence="3" type="ORF">OCTVUL_1B027736</name>
</gene>
<sequence length="87" mass="10236">MKRPKKYAAEEDLAAKAQRQTERRATESDETRAKRPKQMSDYAQRHRHDSVSATHDRVFRVSREENILLQNKTLSQLPELVTVQLPY</sequence>
<dbReference type="AlphaFoldDB" id="A0AA36B8Q0"/>